<gene>
    <name evidence="1" type="ORF">CCASEI_02730</name>
</gene>
<evidence type="ECO:0000313" key="1">
    <source>
        <dbReference type="EMBL" id="AHI19129.1"/>
    </source>
</evidence>
<proteinExistence type="predicted"/>
<dbReference type="CDD" id="cd00882">
    <property type="entry name" value="Ras_like_GTPase"/>
    <property type="match status" value="1"/>
</dbReference>
<name>A0ABN4C9I2_9CORY</name>
<dbReference type="Proteomes" id="UP000019226">
    <property type="component" value="Chromosome"/>
</dbReference>
<dbReference type="GeneID" id="82876739"/>
<sequence>MKDPTRIDEILRAVRNAWAGQPDLTLPTLMAMAANQGIGWGSSDEELIGYLESIAQNYPPEITPDDLADGGGFMLTMMDKGLRISLVDSHVIVRSHPSHQTVVWEFDSFRTTGPGFPLVITDTAGIDHRLGITERITSLEPDSNRADLKGLSRADIGDAVYGIVTEDGRTVTLSRRLEVSSADRRSLEVSHYQWNRVISHAPLIVELAGGELLELGTPTKVLLAET</sequence>
<evidence type="ECO:0000313" key="2">
    <source>
        <dbReference type="Proteomes" id="UP000019226"/>
    </source>
</evidence>
<dbReference type="EMBL" id="CP004350">
    <property type="protein sequence ID" value="AHI19129.1"/>
    <property type="molecule type" value="Genomic_DNA"/>
</dbReference>
<protein>
    <submittedName>
        <fullName evidence="1">Uncharacterized protein</fullName>
    </submittedName>
</protein>
<organism evidence="1 2">
    <name type="scientific">Corynebacterium casei LMG S-19264</name>
    <dbReference type="NCBI Taxonomy" id="1285583"/>
    <lineage>
        <taxon>Bacteria</taxon>
        <taxon>Bacillati</taxon>
        <taxon>Actinomycetota</taxon>
        <taxon>Actinomycetes</taxon>
        <taxon>Mycobacteriales</taxon>
        <taxon>Corynebacteriaceae</taxon>
        <taxon>Corynebacterium</taxon>
    </lineage>
</organism>
<accession>A0ABN4C9I2</accession>
<keyword evidence="2" id="KW-1185">Reference proteome</keyword>
<dbReference type="RefSeq" id="WP_006823214.1">
    <property type="nucleotide sequence ID" value="NZ_CP004350.1"/>
</dbReference>
<reference evidence="2" key="1">
    <citation type="submission" date="2013-02" db="EMBL/GenBank/DDBJ databases">
        <title>The complete genome sequence of Corynebacterium casei LMG S-19264 (=DSM 44701).</title>
        <authorList>
            <person name="Ruckert C."/>
            <person name="Albersmeier A."/>
            <person name="Kalinowski J."/>
        </authorList>
    </citation>
    <scope>NUCLEOTIDE SEQUENCE [LARGE SCALE GENOMIC DNA]</scope>
    <source>
        <strain evidence="2">LMG S-19264</strain>
    </source>
</reference>